<dbReference type="Pfam" id="PF00300">
    <property type="entry name" value="His_Phos_1"/>
    <property type="match status" value="1"/>
</dbReference>
<feature type="binding site" evidence="2">
    <location>
        <begin position="11"/>
        <end position="18"/>
    </location>
    <ligand>
        <name>substrate</name>
    </ligand>
</feature>
<feature type="binding site" evidence="2">
    <location>
        <begin position="24"/>
        <end position="25"/>
    </location>
    <ligand>
        <name>substrate</name>
    </ligand>
</feature>
<dbReference type="InterPro" id="IPR029033">
    <property type="entry name" value="His_PPase_superfam"/>
</dbReference>
<feature type="active site" description="Proton donor/acceptor" evidence="1">
    <location>
        <position position="79"/>
    </location>
</feature>
<dbReference type="SUPFAM" id="SSF53254">
    <property type="entry name" value="Phosphoglycerate mutase-like"/>
    <property type="match status" value="1"/>
</dbReference>
<feature type="binding site" evidence="2">
    <location>
        <position position="57"/>
    </location>
    <ligand>
        <name>substrate</name>
    </ligand>
</feature>
<dbReference type="GO" id="GO:0016791">
    <property type="term" value="F:phosphatase activity"/>
    <property type="evidence" value="ECO:0007669"/>
    <property type="project" value="TreeGrafter"/>
</dbReference>
<evidence type="ECO:0000313" key="4">
    <source>
        <dbReference type="Proteomes" id="UP000275076"/>
    </source>
</evidence>
<evidence type="ECO:0000313" key="3">
    <source>
        <dbReference type="EMBL" id="RSL32065.1"/>
    </source>
</evidence>
<dbReference type="AlphaFoldDB" id="A0A428N0U5"/>
<organism evidence="3 4">
    <name type="scientific">Salibacterium salarium</name>
    <dbReference type="NCBI Taxonomy" id="284579"/>
    <lineage>
        <taxon>Bacteria</taxon>
        <taxon>Bacillati</taxon>
        <taxon>Bacillota</taxon>
        <taxon>Bacilli</taxon>
        <taxon>Bacillales</taxon>
        <taxon>Bacillaceae</taxon>
    </lineage>
</organism>
<sequence>MDEQLFVYFIRHGMTRGNLLKQYTGWSNPPLLPEEHHRLKHAAAPVVDEVWCSDLKRATETAEILFPDASLKQSWMLREMHFGDFEGKDYQELKHQARYQYWLDNMKERGPANGETLVDVHYRIQHGWERIKHTKNKRVAVVTHSGWIREWCNEYVPDHSLTYLWQIPYGAGILAIFQKNGGEWECRSLQEAPLMEKKSGY</sequence>
<gene>
    <name evidence="3" type="ORF">D7Z54_17880</name>
</gene>
<evidence type="ECO:0000256" key="2">
    <source>
        <dbReference type="PIRSR" id="PIRSR613078-2"/>
    </source>
</evidence>
<dbReference type="InterPro" id="IPR050275">
    <property type="entry name" value="PGM_Phosphatase"/>
</dbReference>
<dbReference type="PANTHER" id="PTHR48100">
    <property type="entry name" value="BROAD-SPECIFICITY PHOSPHATASE YOR283W-RELATED"/>
    <property type="match status" value="1"/>
</dbReference>
<dbReference type="OrthoDB" id="9783269at2"/>
<comment type="caution">
    <text evidence="3">The sequence shown here is derived from an EMBL/GenBank/DDBJ whole genome shotgun (WGS) entry which is preliminary data.</text>
</comment>
<feature type="active site" description="Tele-phosphohistidine intermediate" evidence="1">
    <location>
        <position position="12"/>
    </location>
</feature>
<protein>
    <submittedName>
        <fullName evidence="3">Phosphoglycerate mutase family protein</fullName>
    </submittedName>
</protein>
<dbReference type="Proteomes" id="UP000275076">
    <property type="component" value="Unassembled WGS sequence"/>
</dbReference>
<dbReference type="SMART" id="SM00855">
    <property type="entry name" value="PGAM"/>
    <property type="match status" value="1"/>
</dbReference>
<dbReference type="RefSeq" id="WP_125557531.1">
    <property type="nucleotide sequence ID" value="NZ_RBVX01000018.1"/>
</dbReference>
<reference evidence="3 4" key="1">
    <citation type="submission" date="2018-10" db="EMBL/GenBank/DDBJ databases">
        <title>Draft genome sequence of Bacillus salarius IM0101, isolated from a hypersaline soil in Inner Mongolia, China.</title>
        <authorList>
            <person name="Yamprayoonswat W."/>
            <person name="Boonvisut S."/>
            <person name="Jumpathong W."/>
            <person name="Sittihan S."/>
            <person name="Ruangsuj P."/>
            <person name="Wanthongcharoen S."/>
            <person name="Thongpramul N."/>
            <person name="Pimmason S."/>
            <person name="Yu B."/>
            <person name="Yasawong M."/>
        </authorList>
    </citation>
    <scope>NUCLEOTIDE SEQUENCE [LARGE SCALE GENOMIC DNA]</scope>
    <source>
        <strain evidence="3 4">IM0101</strain>
    </source>
</reference>
<name>A0A428N0U5_9BACI</name>
<dbReference type="InterPro" id="IPR013078">
    <property type="entry name" value="His_Pase_superF_clade-1"/>
</dbReference>
<dbReference type="GO" id="GO:0005737">
    <property type="term" value="C:cytoplasm"/>
    <property type="evidence" value="ECO:0007669"/>
    <property type="project" value="TreeGrafter"/>
</dbReference>
<dbReference type="PANTHER" id="PTHR48100:SF1">
    <property type="entry name" value="HISTIDINE PHOSPHATASE FAMILY PROTEIN-RELATED"/>
    <property type="match status" value="1"/>
</dbReference>
<keyword evidence="4" id="KW-1185">Reference proteome</keyword>
<proteinExistence type="predicted"/>
<dbReference type="EMBL" id="RBVX01000018">
    <property type="protein sequence ID" value="RSL32065.1"/>
    <property type="molecule type" value="Genomic_DNA"/>
</dbReference>
<dbReference type="Gene3D" id="3.40.50.1240">
    <property type="entry name" value="Phosphoglycerate mutase-like"/>
    <property type="match status" value="1"/>
</dbReference>
<accession>A0A428N0U5</accession>
<evidence type="ECO:0000256" key="1">
    <source>
        <dbReference type="PIRSR" id="PIRSR613078-1"/>
    </source>
</evidence>
<dbReference type="CDD" id="cd07067">
    <property type="entry name" value="HP_PGM_like"/>
    <property type="match status" value="1"/>
</dbReference>